<gene>
    <name evidence="1" type="ORF">QAD02_013867</name>
</gene>
<accession>A0ACC2P3X4</accession>
<organism evidence="1 2">
    <name type="scientific">Eretmocerus hayati</name>
    <dbReference type="NCBI Taxonomy" id="131215"/>
    <lineage>
        <taxon>Eukaryota</taxon>
        <taxon>Metazoa</taxon>
        <taxon>Ecdysozoa</taxon>
        <taxon>Arthropoda</taxon>
        <taxon>Hexapoda</taxon>
        <taxon>Insecta</taxon>
        <taxon>Pterygota</taxon>
        <taxon>Neoptera</taxon>
        <taxon>Endopterygota</taxon>
        <taxon>Hymenoptera</taxon>
        <taxon>Apocrita</taxon>
        <taxon>Proctotrupomorpha</taxon>
        <taxon>Chalcidoidea</taxon>
        <taxon>Aphelinidae</taxon>
        <taxon>Aphelininae</taxon>
        <taxon>Eretmocerus</taxon>
    </lineage>
</organism>
<reference evidence="1" key="1">
    <citation type="submission" date="2023-04" db="EMBL/GenBank/DDBJ databases">
        <title>A chromosome-level genome assembly of the parasitoid wasp Eretmocerus hayati.</title>
        <authorList>
            <person name="Zhong Y."/>
            <person name="Liu S."/>
            <person name="Liu Y."/>
        </authorList>
    </citation>
    <scope>NUCLEOTIDE SEQUENCE</scope>
    <source>
        <strain evidence="1">ZJU_SS_LIU_2023</strain>
    </source>
</reference>
<protein>
    <submittedName>
        <fullName evidence="1">Uncharacterized protein</fullName>
    </submittedName>
</protein>
<comment type="caution">
    <text evidence="1">The sequence shown here is derived from an EMBL/GenBank/DDBJ whole genome shotgun (WGS) entry which is preliminary data.</text>
</comment>
<keyword evidence="2" id="KW-1185">Reference proteome</keyword>
<evidence type="ECO:0000313" key="1">
    <source>
        <dbReference type="EMBL" id="KAJ8678080.1"/>
    </source>
</evidence>
<proteinExistence type="predicted"/>
<dbReference type="EMBL" id="CM056742">
    <property type="protein sequence ID" value="KAJ8678080.1"/>
    <property type="molecule type" value="Genomic_DNA"/>
</dbReference>
<sequence>MRAVDKEYRADERLKNEMRMTANRLNELLRFREAHARSIYKNWSNRESDDYNISLLIADFLRDKEEGPENVCDSCDNLFSPKSMKTLNIETWEQKYPKQDQYFKNFISILKTKSGSVCLSCYKALIKYEIPKMAASEDLGFPDLPEEITSLFDVEERMVAPYVLFMQINPLLPFAINPQLSLAGSIVNISVDINDMLQILPRNYKINLIDQLASKI</sequence>
<evidence type="ECO:0000313" key="2">
    <source>
        <dbReference type="Proteomes" id="UP001239111"/>
    </source>
</evidence>
<dbReference type="Proteomes" id="UP001239111">
    <property type="component" value="Chromosome 2"/>
</dbReference>
<name>A0ACC2P3X4_9HYME</name>